<dbReference type="AlphaFoldDB" id="A0AAQ3RSA5"/>
<accession>A0AAQ3RSA5</accession>
<reference evidence="4 5" key="1">
    <citation type="journal article" date="2023" name="Life. Sci Alliance">
        <title>Evolutionary insights into 3D genome organization and epigenetic landscape of Vigna mungo.</title>
        <authorList>
            <person name="Junaid A."/>
            <person name="Singh B."/>
            <person name="Bhatia S."/>
        </authorList>
    </citation>
    <scope>NUCLEOTIDE SEQUENCE [LARGE SCALE GENOMIC DNA]</scope>
    <source>
        <strain evidence="4">Urdbean</strain>
    </source>
</reference>
<evidence type="ECO:0000313" key="4">
    <source>
        <dbReference type="EMBL" id="WVZ02356.1"/>
    </source>
</evidence>
<dbReference type="EMBL" id="CP144694">
    <property type="protein sequence ID" value="WVZ02356.1"/>
    <property type="molecule type" value="Genomic_DNA"/>
</dbReference>
<keyword evidence="1" id="KW-0433">Leucine-rich repeat</keyword>
<keyword evidence="5" id="KW-1185">Reference proteome</keyword>
<dbReference type="PANTHER" id="PTHR48060:SF17">
    <property type="entry name" value="LRR RECEPTOR-LIKE SERINE_THREONINE-PROTEIN KINASE IRK-RELATED"/>
    <property type="match status" value="1"/>
</dbReference>
<dbReference type="InterPro" id="IPR001611">
    <property type="entry name" value="Leu-rich_rpt"/>
</dbReference>
<keyword evidence="3" id="KW-0677">Repeat</keyword>
<dbReference type="SMART" id="SM00369">
    <property type="entry name" value="LRR_TYP"/>
    <property type="match status" value="4"/>
</dbReference>
<evidence type="ECO:0008006" key="6">
    <source>
        <dbReference type="Google" id="ProtNLM"/>
    </source>
</evidence>
<protein>
    <recommendedName>
        <fullName evidence="6">Leucine-rich repeat-containing N-terminal plant-type domain-containing protein</fullName>
    </recommendedName>
</protein>
<dbReference type="InterPro" id="IPR053211">
    <property type="entry name" value="DNA_repair-toleration"/>
</dbReference>
<dbReference type="InterPro" id="IPR032675">
    <property type="entry name" value="LRR_dom_sf"/>
</dbReference>
<dbReference type="Gene3D" id="3.80.10.10">
    <property type="entry name" value="Ribonuclease Inhibitor"/>
    <property type="match status" value="2"/>
</dbReference>
<evidence type="ECO:0000256" key="2">
    <source>
        <dbReference type="ARBA" id="ARBA00022729"/>
    </source>
</evidence>
<keyword evidence="2" id="KW-0732">Signal</keyword>
<dbReference type="Proteomes" id="UP001374535">
    <property type="component" value="Chromosome 7"/>
</dbReference>
<proteinExistence type="predicted"/>
<dbReference type="PANTHER" id="PTHR48060">
    <property type="entry name" value="DNA DAMAGE-REPAIR/TOLERATION PROTEIN DRT100"/>
    <property type="match status" value="1"/>
</dbReference>
<evidence type="ECO:0000313" key="5">
    <source>
        <dbReference type="Proteomes" id="UP001374535"/>
    </source>
</evidence>
<dbReference type="InterPro" id="IPR003591">
    <property type="entry name" value="Leu-rich_rpt_typical-subtyp"/>
</dbReference>
<dbReference type="Pfam" id="PF00560">
    <property type="entry name" value="LRR_1"/>
    <property type="match status" value="2"/>
</dbReference>
<name>A0AAQ3RSA5_VIGMU</name>
<evidence type="ECO:0000256" key="3">
    <source>
        <dbReference type="ARBA" id="ARBA00022737"/>
    </source>
</evidence>
<sequence length="314" mass="35668">VMLSYLRDGEEVVDSMKQKMKSVRVCFLIFLLLETMCSEGCWKEEKQALLGLPLDYPSSWNFYTDSFIYWNVDTDCCEWYGVYCNSSTGRVVGLDLYWWKSTEQYINYSDFSVFKDLKNLSLASNNIAGCVGDAELPNLELLDMFDNKLDTAASIISCLDGLPSLKYLYLGFNELITSSLNQVFESVPKLRSNLKTLDIRWNYLTNDILPSLEGFTSLKELNLGENELDSNLNFEGLWSTLRNLEVLDLSHNNFNQTDIGYALSGLSSLNSLYLTQSGLSWRSISNISKLSSLENLFLYGNDLKESESILWGSG</sequence>
<evidence type="ECO:0000256" key="1">
    <source>
        <dbReference type="ARBA" id="ARBA00022614"/>
    </source>
</evidence>
<gene>
    <name evidence="4" type="ORF">V8G54_023162</name>
</gene>
<organism evidence="4 5">
    <name type="scientific">Vigna mungo</name>
    <name type="common">Black gram</name>
    <name type="synonym">Phaseolus mungo</name>
    <dbReference type="NCBI Taxonomy" id="3915"/>
    <lineage>
        <taxon>Eukaryota</taxon>
        <taxon>Viridiplantae</taxon>
        <taxon>Streptophyta</taxon>
        <taxon>Embryophyta</taxon>
        <taxon>Tracheophyta</taxon>
        <taxon>Spermatophyta</taxon>
        <taxon>Magnoliopsida</taxon>
        <taxon>eudicotyledons</taxon>
        <taxon>Gunneridae</taxon>
        <taxon>Pentapetalae</taxon>
        <taxon>rosids</taxon>
        <taxon>fabids</taxon>
        <taxon>Fabales</taxon>
        <taxon>Fabaceae</taxon>
        <taxon>Papilionoideae</taxon>
        <taxon>50 kb inversion clade</taxon>
        <taxon>NPAAA clade</taxon>
        <taxon>indigoferoid/millettioid clade</taxon>
        <taxon>Phaseoleae</taxon>
        <taxon>Vigna</taxon>
    </lineage>
</organism>
<feature type="non-terminal residue" evidence="4">
    <location>
        <position position="1"/>
    </location>
</feature>
<dbReference type="SUPFAM" id="SSF52058">
    <property type="entry name" value="L domain-like"/>
    <property type="match status" value="1"/>
</dbReference>